<gene>
    <name evidence="2" type="ORF">D9758_001183</name>
</gene>
<organism evidence="2 3">
    <name type="scientific">Tetrapyrgos nigripes</name>
    <dbReference type="NCBI Taxonomy" id="182062"/>
    <lineage>
        <taxon>Eukaryota</taxon>
        <taxon>Fungi</taxon>
        <taxon>Dikarya</taxon>
        <taxon>Basidiomycota</taxon>
        <taxon>Agaricomycotina</taxon>
        <taxon>Agaricomycetes</taxon>
        <taxon>Agaricomycetidae</taxon>
        <taxon>Agaricales</taxon>
        <taxon>Marasmiineae</taxon>
        <taxon>Marasmiaceae</taxon>
        <taxon>Tetrapyrgos</taxon>
    </lineage>
</organism>
<dbReference type="OrthoDB" id="3208379at2759"/>
<protein>
    <submittedName>
        <fullName evidence="2">Uncharacterized protein</fullName>
    </submittedName>
</protein>
<evidence type="ECO:0000256" key="1">
    <source>
        <dbReference type="SAM" id="Phobius"/>
    </source>
</evidence>
<feature type="transmembrane region" description="Helical" evidence="1">
    <location>
        <begin position="285"/>
        <end position="302"/>
    </location>
</feature>
<feature type="transmembrane region" description="Helical" evidence="1">
    <location>
        <begin position="400"/>
        <end position="429"/>
    </location>
</feature>
<sequence>MFLSVEPRPLPDGWNLNVHPRGWIYFSSKKLKAVADQDIRDPDVFSQLLPLLEEHDSFDLKQGVEMHFHYHMCLYINHTYCIASYDCHEVNDLDDDSYRSFDANILNRRRRLYWNFLWTHPVHEKCPPKALTDACDALAWFHTDNLVSGARSPVPFSKAECEELSRVVGELSQPHYENSVAKVAFLAWFLREVCSFRDAESYGLHTLKETHAIAGQRRPKPVMSSRPTPALLPFINFIITFLFFGIPRTYLLHMKSSFEYGGRFAVMEKNWQAYVERLVREYSHFLLISTVLLSATVSLLTINDISRGAQAAATVSAFSALGSIIVGVFSIWRHQAKMKASNSWNYIRYAASMNMLGFHGHAMLLALPPVLLVWAIISFTVSIFAYMVQHVGDDDVWARAWTWTALAIFGFISVIVLSALHTFSVIWTYQRSETWSWTRSGSGKMSKESEFSNV</sequence>
<proteinExistence type="predicted"/>
<dbReference type="EMBL" id="JAACJM010000012">
    <property type="protein sequence ID" value="KAF5369968.1"/>
    <property type="molecule type" value="Genomic_DNA"/>
</dbReference>
<name>A0A8H5LUH1_9AGAR</name>
<keyword evidence="3" id="KW-1185">Reference proteome</keyword>
<accession>A0A8H5LUH1</accession>
<reference evidence="2 3" key="1">
    <citation type="journal article" date="2020" name="ISME J.">
        <title>Uncovering the hidden diversity of litter-decomposition mechanisms in mushroom-forming fungi.</title>
        <authorList>
            <person name="Floudas D."/>
            <person name="Bentzer J."/>
            <person name="Ahren D."/>
            <person name="Johansson T."/>
            <person name="Persson P."/>
            <person name="Tunlid A."/>
        </authorList>
    </citation>
    <scope>NUCLEOTIDE SEQUENCE [LARGE SCALE GENOMIC DNA]</scope>
    <source>
        <strain evidence="2 3">CBS 291.85</strain>
    </source>
</reference>
<feature type="transmembrane region" description="Helical" evidence="1">
    <location>
        <begin position="308"/>
        <end position="332"/>
    </location>
</feature>
<keyword evidence="1" id="KW-0812">Transmembrane</keyword>
<evidence type="ECO:0000313" key="3">
    <source>
        <dbReference type="Proteomes" id="UP000559256"/>
    </source>
</evidence>
<feature type="transmembrane region" description="Helical" evidence="1">
    <location>
        <begin position="362"/>
        <end position="388"/>
    </location>
</feature>
<keyword evidence="1" id="KW-1133">Transmembrane helix</keyword>
<comment type="caution">
    <text evidence="2">The sequence shown here is derived from an EMBL/GenBank/DDBJ whole genome shotgun (WGS) entry which is preliminary data.</text>
</comment>
<dbReference type="Proteomes" id="UP000559256">
    <property type="component" value="Unassembled WGS sequence"/>
</dbReference>
<dbReference type="AlphaFoldDB" id="A0A8H5LUH1"/>
<evidence type="ECO:0000313" key="2">
    <source>
        <dbReference type="EMBL" id="KAF5369968.1"/>
    </source>
</evidence>
<feature type="transmembrane region" description="Helical" evidence="1">
    <location>
        <begin position="230"/>
        <end position="251"/>
    </location>
</feature>
<keyword evidence="1" id="KW-0472">Membrane</keyword>